<evidence type="ECO:0000313" key="2">
    <source>
        <dbReference type="EMBL" id="THH14310.1"/>
    </source>
</evidence>
<sequence length="400" mass="45423">MNLTVALAVLEVLGDYTLSDFVGFLLSHPTLVRNPTRTRFIEEWPAFLKYCLWSPSLSSPTDHFIMDYTTKKLTNEVAQLANKESGWHFSARTASAEQIDDFSISDMASRLETQAPTLWTLLGHLLESDPALARRRAQYLRAEIEVPAEAATDVVVDWDDEMEFWANDVYVEPEEREEVEGVGLHGPRPRKRQRRAADRTQSRRVMIMSIMMITTNQKCNPIASVLGFFCHSTSAPELLIEVLAHAGLSVSLTATHSMINSLSEKSARFIREIAQTKTAAFAYDNFDMDFKSYASTVERPGTTLQHATSALIFPLEHDVEVSDLKFSDELWSTDPVNLRLPKEQWRRKRTWRDCIPQGPNVPGPSINTRLNAWHFRYALVTFCDDFKGFQSLLGCVRDNA</sequence>
<comment type="caution">
    <text evidence="2">The sequence shown here is derived from an EMBL/GenBank/DDBJ whole genome shotgun (WGS) entry which is preliminary data.</text>
</comment>
<feature type="region of interest" description="Disordered" evidence="1">
    <location>
        <begin position="176"/>
        <end position="200"/>
    </location>
</feature>
<dbReference type="AlphaFoldDB" id="A0A4S4LVI1"/>
<reference evidence="2 3" key="1">
    <citation type="submission" date="2019-02" db="EMBL/GenBank/DDBJ databases">
        <title>Genome sequencing of the rare red list fungi Antrodiella citrinella (Flaviporus citrinellus).</title>
        <authorList>
            <person name="Buettner E."/>
            <person name="Kellner H."/>
        </authorList>
    </citation>
    <scope>NUCLEOTIDE SEQUENCE [LARGE SCALE GENOMIC DNA]</scope>
    <source>
        <strain evidence="2 3">DSM 108506</strain>
    </source>
</reference>
<dbReference type="EMBL" id="SGPM01000955">
    <property type="protein sequence ID" value="THH14310.1"/>
    <property type="molecule type" value="Genomic_DNA"/>
</dbReference>
<evidence type="ECO:0000256" key="1">
    <source>
        <dbReference type="SAM" id="MobiDB-lite"/>
    </source>
</evidence>
<dbReference type="OrthoDB" id="4743193at2759"/>
<dbReference type="Proteomes" id="UP000308730">
    <property type="component" value="Unassembled WGS sequence"/>
</dbReference>
<organism evidence="2 3">
    <name type="scientific">Antrodiella citrinella</name>
    <dbReference type="NCBI Taxonomy" id="2447956"/>
    <lineage>
        <taxon>Eukaryota</taxon>
        <taxon>Fungi</taxon>
        <taxon>Dikarya</taxon>
        <taxon>Basidiomycota</taxon>
        <taxon>Agaricomycotina</taxon>
        <taxon>Agaricomycetes</taxon>
        <taxon>Polyporales</taxon>
        <taxon>Steccherinaceae</taxon>
        <taxon>Antrodiella</taxon>
    </lineage>
</organism>
<accession>A0A4S4LVI1</accession>
<proteinExistence type="predicted"/>
<name>A0A4S4LVI1_9APHY</name>
<protein>
    <submittedName>
        <fullName evidence="2">Uncharacterized protein</fullName>
    </submittedName>
</protein>
<keyword evidence="3" id="KW-1185">Reference proteome</keyword>
<gene>
    <name evidence="2" type="ORF">EUX98_g9627</name>
</gene>
<evidence type="ECO:0000313" key="3">
    <source>
        <dbReference type="Proteomes" id="UP000308730"/>
    </source>
</evidence>